<dbReference type="EMBL" id="BKCJ010058679">
    <property type="protein sequence ID" value="GEW44561.1"/>
    <property type="molecule type" value="Genomic_DNA"/>
</dbReference>
<reference evidence="2" key="1">
    <citation type="journal article" date="2019" name="Sci. Rep.">
        <title>Draft genome of Tanacetum cinerariifolium, the natural source of mosquito coil.</title>
        <authorList>
            <person name="Yamashiro T."/>
            <person name="Shiraishi A."/>
            <person name="Satake H."/>
            <person name="Nakayama K."/>
        </authorList>
    </citation>
    <scope>NUCLEOTIDE SEQUENCE</scope>
</reference>
<evidence type="ECO:0000256" key="1">
    <source>
        <dbReference type="SAM" id="MobiDB-lite"/>
    </source>
</evidence>
<feature type="compositionally biased region" description="Polar residues" evidence="1">
    <location>
        <begin position="14"/>
        <end position="24"/>
    </location>
</feature>
<accession>A0A699GWR4</accession>
<evidence type="ECO:0000313" key="2">
    <source>
        <dbReference type="EMBL" id="GEW44561.1"/>
    </source>
</evidence>
<gene>
    <name evidence="2" type="ORF">Tci_216537</name>
</gene>
<organism evidence="2">
    <name type="scientific">Tanacetum cinerariifolium</name>
    <name type="common">Dalmatian daisy</name>
    <name type="synonym">Chrysanthemum cinerariifolium</name>
    <dbReference type="NCBI Taxonomy" id="118510"/>
    <lineage>
        <taxon>Eukaryota</taxon>
        <taxon>Viridiplantae</taxon>
        <taxon>Streptophyta</taxon>
        <taxon>Embryophyta</taxon>
        <taxon>Tracheophyta</taxon>
        <taxon>Spermatophyta</taxon>
        <taxon>Magnoliopsida</taxon>
        <taxon>eudicotyledons</taxon>
        <taxon>Gunneridae</taxon>
        <taxon>Pentapetalae</taxon>
        <taxon>asterids</taxon>
        <taxon>campanulids</taxon>
        <taxon>Asterales</taxon>
        <taxon>Asteraceae</taxon>
        <taxon>Asteroideae</taxon>
        <taxon>Anthemideae</taxon>
        <taxon>Anthemidinae</taxon>
        <taxon>Tanacetum</taxon>
    </lineage>
</organism>
<evidence type="ECO:0008006" key="3">
    <source>
        <dbReference type="Google" id="ProtNLM"/>
    </source>
</evidence>
<name>A0A699GWR4_TANCI</name>
<protein>
    <recommendedName>
        <fullName evidence="3">Transposase (Putative), gypsy type</fullName>
    </recommendedName>
</protein>
<sequence length="1023" mass="112682">MKKARIKGIVISDSRPSTARKSPTDLQRLIRQGEQATVGSGSAAPVTEDATSSFVTLTLERALEDAPHNNVVPLVSSSQAGASVPVAESAGDDRHLSDLKLETGALSATLSQGYSANDFYKSQTINSATALNVYVPNWSVTNNARIDNPVTCRNLLDHVTSPGYLAMLRNQHDAGFLDSFNINSAQHVAWFSNCKRDAEVAEFKAKLEKSESEAAKMEELRKCVSDLEATVSVKVGEAASLAASYVGLLEKVSALEFHNDGLKSQVVGESKMREEFLSCQDAAKRRFAKRAVELDDRIADVRRDMDNDLYPHMLTAIAGRRWVVRQGFRLAVHKCARSIKCRSALGKVISMAINKGIQEGLEAGVIHGRAGRSLTYIKAYDPGVEGEGNTDINPEFARFQPSLDQVVSAERRGLCSPSSSAPDGASGFVPPNDSYIGEYVFAFVPELVRSPSKCFYHLVRSFPLWTQLSAFFGMTCFVATVDKISWAEACAADFGIVVLFDFGFVYGLMERCLLSFFRQRCLKWPCRSYWRELLLRIPRDWPEYMMHDRSCISLTIYFTCVGPTHHNHGSRNQFMYKTPLTMVYRLALILIARAFFVSAGRVPFVRYSTSCVLQQYPSSSITAKISLSSIDFLFSVSTKTCLVRWAKLMDAILLNASAFLFSLRGTCLIENISKRSINVLAFLGCESFFDTAEYFTFCVALYYQVVYVHFQVQISILSFLDKLPPIVTVCSGYSGKIATLIPYVIVGSLGGGTFYVSATILHSAGIVVLLRIVTIPSSTGDFSIPRGVDGTAWIFLRPGRSMIPLYGDGDLTTMKFIRVLAECSPSPKVTISDIFPNGQDISSLNPRRGNLFLFLFSAEPVIGEDSGGANERGVEHVTPAYGSSWGLRNSDSLPTRPDRDHFLSGTFLRPECAACGLRGPSLVNTVALTELLRWVGLSLSCFSLENALAVREERVPLDAVTELCLLLLGLFVLSHDSDSENWVLFFANFAKLVRGETLRITTGVCLLLFSDVFRTAEFAGVWA</sequence>
<dbReference type="AlphaFoldDB" id="A0A699GWR4"/>
<feature type="region of interest" description="Disordered" evidence="1">
    <location>
        <begin position="1"/>
        <end position="24"/>
    </location>
</feature>
<proteinExistence type="predicted"/>
<comment type="caution">
    <text evidence="2">The sequence shown here is derived from an EMBL/GenBank/DDBJ whole genome shotgun (WGS) entry which is preliminary data.</text>
</comment>